<name>A0A930YV42_9FLAO</name>
<keyword evidence="4" id="KW-0472">Membrane</keyword>
<dbReference type="Gene3D" id="1.25.40.390">
    <property type="match status" value="1"/>
</dbReference>
<dbReference type="Pfam" id="PF14322">
    <property type="entry name" value="SusD-like_3"/>
    <property type="match status" value="1"/>
</dbReference>
<dbReference type="Pfam" id="PF07980">
    <property type="entry name" value="SusD_RagB"/>
    <property type="match status" value="1"/>
</dbReference>
<accession>A0A930YV42</accession>
<dbReference type="PROSITE" id="PS51257">
    <property type="entry name" value="PROKAR_LIPOPROTEIN"/>
    <property type="match status" value="1"/>
</dbReference>
<dbReference type="EMBL" id="JADKYY010000003">
    <property type="protein sequence ID" value="MBF5026836.1"/>
    <property type="molecule type" value="Genomic_DNA"/>
</dbReference>
<evidence type="ECO:0000259" key="6">
    <source>
        <dbReference type="Pfam" id="PF07980"/>
    </source>
</evidence>
<evidence type="ECO:0000313" key="9">
    <source>
        <dbReference type="Proteomes" id="UP000694480"/>
    </source>
</evidence>
<dbReference type="GO" id="GO:0009279">
    <property type="term" value="C:cell outer membrane"/>
    <property type="evidence" value="ECO:0007669"/>
    <property type="project" value="UniProtKB-SubCell"/>
</dbReference>
<evidence type="ECO:0000313" key="8">
    <source>
        <dbReference type="EMBL" id="MBF5026836.1"/>
    </source>
</evidence>
<dbReference type="InterPro" id="IPR012944">
    <property type="entry name" value="SusD_RagB_dom"/>
</dbReference>
<keyword evidence="3" id="KW-0732">Signal</keyword>
<evidence type="ECO:0000256" key="4">
    <source>
        <dbReference type="ARBA" id="ARBA00023136"/>
    </source>
</evidence>
<sequence length="472" mass="53398">MKNISLFLFIVLIGFVQSCREEYLNEPAPTDAVAPDVAYGSYQGAKAHIAGILRRTRGQFTATDAGNLGSLYFARENKGNISINNGSWFSFDYENDNREPNYRRTVFTWNFPYYLIGQVNAFIDGVEKSTAISQVEKDELLGQAYTMRAFFYFELSLEFQHTYSYDPSLPAPPLYTEAGALEGKPMSTMQEMYAQITQDLEYALSIGTMSRENKSYFNKAVTHAVAARVYQVMEDWPKAASNARAAYGGNVASALSPSVYKLGFDDMDEGVEWLLADPQTADQSNYYYLAPHGFYTRTESAYNNTFINRNFVALFSPTDVRNTFKQTGVTDYRQWYTTKFKFAFDADLALIRTAEMILIEAEALYHSNPAAAHALLYSLQVNRDPSKVKSANTGSALLEEILTERKKELYGEIGVEWYDAKRLQRGLPRDAFHRVNLASKPMLPNDKRFFLKIPQAEIDANPNIDASINADR</sequence>
<keyword evidence="9" id="KW-1185">Reference proteome</keyword>
<protein>
    <submittedName>
        <fullName evidence="8">RagB/SusD family nutrient uptake outer membrane protein</fullName>
    </submittedName>
</protein>
<evidence type="ECO:0000256" key="1">
    <source>
        <dbReference type="ARBA" id="ARBA00004442"/>
    </source>
</evidence>
<gene>
    <name evidence="8" type="ORF">IC612_03370</name>
</gene>
<reference evidence="8" key="1">
    <citation type="submission" date="2020-11" db="EMBL/GenBank/DDBJ databases">
        <title>Genome seq and assembly of Planobacterium sp.</title>
        <authorList>
            <person name="Chhetri G."/>
        </authorList>
    </citation>
    <scope>NUCLEOTIDE SEQUENCE</scope>
    <source>
        <strain evidence="8">GCR5</strain>
    </source>
</reference>
<dbReference type="Proteomes" id="UP000694480">
    <property type="component" value="Unassembled WGS sequence"/>
</dbReference>
<feature type="domain" description="SusD-like N-terminal" evidence="7">
    <location>
        <begin position="67"/>
        <end position="230"/>
    </location>
</feature>
<dbReference type="AlphaFoldDB" id="A0A930YV42"/>
<comment type="subcellular location">
    <subcellularLocation>
        <location evidence="1">Cell outer membrane</location>
    </subcellularLocation>
</comment>
<dbReference type="RefSeq" id="WP_194738764.1">
    <property type="nucleotide sequence ID" value="NZ_JADKYY010000003.1"/>
</dbReference>
<evidence type="ECO:0000256" key="2">
    <source>
        <dbReference type="ARBA" id="ARBA00006275"/>
    </source>
</evidence>
<dbReference type="InterPro" id="IPR011990">
    <property type="entry name" value="TPR-like_helical_dom_sf"/>
</dbReference>
<keyword evidence="5" id="KW-0998">Cell outer membrane</keyword>
<organism evidence="8 9">
    <name type="scientific">Planobacterium oryzisoli</name>
    <dbReference type="NCBI Taxonomy" id="2771435"/>
    <lineage>
        <taxon>Bacteria</taxon>
        <taxon>Pseudomonadati</taxon>
        <taxon>Bacteroidota</taxon>
        <taxon>Flavobacteriia</taxon>
        <taxon>Flavobacteriales</taxon>
        <taxon>Weeksellaceae</taxon>
        <taxon>Chryseobacterium group</taxon>
        <taxon>Chryseobacterium</taxon>
    </lineage>
</organism>
<comment type="caution">
    <text evidence="8">The sequence shown here is derived from an EMBL/GenBank/DDBJ whole genome shotgun (WGS) entry which is preliminary data.</text>
</comment>
<feature type="domain" description="RagB/SusD" evidence="6">
    <location>
        <begin position="346"/>
        <end position="465"/>
    </location>
</feature>
<evidence type="ECO:0000259" key="7">
    <source>
        <dbReference type="Pfam" id="PF14322"/>
    </source>
</evidence>
<dbReference type="InterPro" id="IPR033985">
    <property type="entry name" value="SusD-like_N"/>
</dbReference>
<comment type="similarity">
    <text evidence="2">Belongs to the SusD family.</text>
</comment>
<proteinExistence type="inferred from homology"/>
<evidence type="ECO:0000256" key="3">
    <source>
        <dbReference type="ARBA" id="ARBA00022729"/>
    </source>
</evidence>
<evidence type="ECO:0000256" key="5">
    <source>
        <dbReference type="ARBA" id="ARBA00023237"/>
    </source>
</evidence>
<dbReference type="SUPFAM" id="SSF48452">
    <property type="entry name" value="TPR-like"/>
    <property type="match status" value="1"/>
</dbReference>